<evidence type="ECO:0000259" key="1">
    <source>
        <dbReference type="Pfam" id="PF04149"/>
    </source>
</evidence>
<dbReference type="RefSeq" id="WP_067020286.1">
    <property type="nucleotide sequence ID" value="NZ_KQ949081.1"/>
</dbReference>
<keyword evidence="3" id="KW-1185">Reference proteome</keyword>
<reference evidence="2 3" key="1">
    <citation type="submission" date="2015-10" db="EMBL/GenBank/DDBJ databases">
        <title>Draft genome sequence of Streptomyces sp. RV15, isolated from a marine sponge.</title>
        <authorList>
            <person name="Ruckert C."/>
            <person name="Abdelmohsen U.R."/>
            <person name="Winkler A."/>
            <person name="Hentschel U."/>
            <person name="Kalinowski J."/>
            <person name="Kampfer P."/>
            <person name="Glaeser S."/>
        </authorList>
    </citation>
    <scope>NUCLEOTIDE SEQUENCE [LARGE SCALE GENOMIC DNA]</scope>
    <source>
        <strain evidence="2 3">RV15</strain>
    </source>
</reference>
<dbReference type="STRING" id="909626.AQJ91_13370"/>
<dbReference type="Pfam" id="PF04149">
    <property type="entry name" value="DUF397"/>
    <property type="match status" value="1"/>
</dbReference>
<dbReference type="EMBL" id="LMXB01000032">
    <property type="protein sequence ID" value="KUO20552.1"/>
    <property type="molecule type" value="Genomic_DNA"/>
</dbReference>
<name>A0A117S144_9ACTN</name>
<feature type="domain" description="DUF397" evidence="1">
    <location>
        <begin position="4"/>
        <end position="54"/>
    </location>
</feature>
<organism evidence="2 3">
    <name type="scientific">Streptomyces dysideae</name>
    <dbReference type="NCBI Taxonomy" id="909626"/>
    <lineage>
        <taxon>Bacteria</taxon>
        <taxon>Bacillati</taxon>
        <taxon>Actinomycetota</taxon>
        <taxon>Actinomycetes</taxon>
        <taxon>Kitasatosporales</taxon>
        <taxon>Streptomycetaceae</taxon>
        <taxon>Streptomyces</taxon>
    </lineage>
</organism>
<gene>
    <name evidence="2" type="ORF">AQJ91_13370</name>
</gene>
<dbReference type="AlphaFoldDB" id="A0A117S144"/>
<evidence type="ECO:0000313" key="2">
    <source>
        <dbReference type="EMBL" id="KUO20552.1"/>
    </source>
</evidence>
<proteinExistence type="predicted"/>
<evidence type="ECO:0000313" key="3">
    <source>
        <dbReference type="Proteomes" id="UP000053260"/>
    </source>
</evidence>
<dbReference type="InterPro" id="IPR007278">
    <property type="entry name" value="DUF397"/>
</dbReference>
<dbReference type="Proteomes" id="UP000053260">
    <property type="component" value="Unassembled WGS sequence"/>
</dbReference>
<comment type="caution">
    <text evidence="2">The sequence shown here is derived from an EMBL/GenBank/DDBJ whole genome shotgun (WGS) entry which is preliminary data.</text>
</comment>
<protein>
    <submittedName>
        <fullName evidence="2">Toxin-antitoxin system, toxin component</fullName>
    </submittedName>
</protein>
<dbReference type="OrthoDB" id="4324620at2"/>
<sequence>MNPHWQKSSYCSEGDSCVHISTSHGTIHLIESADPAGAVLNAAPHTFDALLTVLREDTPRA</sequence>
<accession>A0A117S144</accession>